<reference evidence="1" key="1">
    <citation type="submission" date="2021-02" db="EMBL/GenBank/DDBJ databases">
        <title>Strain Y2R2, a novel species of the genus Halomonas.</title>
        <authorList>
            <person name="Huang H."/>
        </authorList>
    </citation>
    <scope>NUCLEOTIDE SEQUENCE</scope>
    <source>
        <strain evidence="1">Y2R2</strain>
    </source>
</reference>
<dbReference type="RefSeq" id="WP_149282513.1">
    <property type="nucleotide sequence ID" value="NZ_CP038437.2"/>
</dbReference>
<proteinExistence type="predicted"/>
<dbReference type="OrthoDB" id="6170004at2"/>
<sequence length="71" mass="8146">MHTQHHVNQSVPHGILQDAGELAVLSEDNGQVRHRYAMVIAFDSEEALRTALEEHRCAYRDSQAIQERIHE</sequence>
<keyword evidence="2" id="KW-1185">Reference proteome</keyword>
<organism evidence="1 2">
    <name type="scientific">Halomonas binhaiensis</name>
    <dbReference type="NCBI Taxonomy" id="2562282"/>
    <lineage>
        <taxon>Bacteria</taxon>
        <taxon>Pseudomonadati</taxon>
        <taxon>Pseudomonadota</taxon>
        <taxon>Gammaproteobacteria</taxon>
        <taxon>Oceanospirillales</taxon>
        <taxon>Halomonadaceae</taxon>
        <taxon>Halomonas</taxon>
    </lineage>
</organism>
<dbReference type="AlphaFoldDB" id="A0A5C1NDQ7"/>
<gene>
    <name evidence="1" type="ORF">E4T21_00425</name>
</gene>
<dbReference type="Proteomes" id="UP000324285">
    <property type="component" value="Chromosome"/>
</dbReference>
<evidence type="ECO:0000313" key="2">
    <source>
        <dbReference type="Proteomes" id="UP000324285"/>
    </source>
</evidence>
<name>A0A5C1NDQ7_9GAMM</name>
<accession>A0A5C1NDQ7</accession>
<evidence type="ECO:0000313" key="1">
    <source>
        <dbReference type="EMBL" id="QEM80187.1"/>
    </source>
</evidence>
<dbReference type="EMBL" id="CP038437">
    <property type="protein sequence ID" value="QEM80187.1"/>
    <property type="molecule type" value="Genomic_DNA"/>
</dbReference>
<dbReference type="KEGG" id="hbh:E4T21_00425"/>
<protein>
    <submittedName>
        <fullName evidence="1">Uncharacterized protein</fullName>
    </submittedName>
</protein>